<gene>
    <name evidence="1" type="ORF">S06H3_20694</name>
</gene>
<name>X1MMC3_9ZZZZ</name>
<proteinExistence type="predicted"/>
<dbReference type="AlphaFoldDB" id="X1MMC3"/>
<comment type="caution">
    <text evidence="1">The sequence shown here is derived from an EMBL/GenBank/DDBJ whole genome shotgun (WGS) entry which is preliminary data.</text>
</comment>
<feature type="non-terminal residue" evidence="1">
    <location>
        <position position="1"/>
    </location>
</feature>
<reference evidence="1" key="1">
    <citation type="journal article" date="2014" name="Front. Microbiol.">
        <title>High frequency of phylogenetically diverse reductive dehalogenase-homologous genes in deep subseafloor sedimentary metagenomes.</title>
        <authorList>
            <person name="Kawai M."/>
            <person name="Futagami T."/>
            <person name="Toyoda A."/>
            <person name="Takaki Y."/>
            <person name="Nishi S."/>
            <person name="Hori S."/>
            <person name="Arai W."/>
            <person name="Tsubouchi T."/>
            <person name="Morono Y."/>
            <person name="Uchiyama I."/>
            <person name="Ito T."/>
            <person name="Fujiyama A."/>
            <person name="Inagaki F."/>
            <person name="Takami H."/>
        </authorList>
    </citation>
    <scope>NUCLEOTIDE SEQUENCE</scope>
    <source>
        <strain evidence="1">Expedition CK06-06</strain>
    </source>
</reference>
<sequence>DLEWARDLDREVNKCIKMAKREITGCFIVPATGIDCFMIPPVIGDPSLCEHLKLVKDYCQKAYPSPEKIQQCEQLGWHLNKDACYFYTAIDWIEQAPDDISFFIRKYSYCICSNQQFRQSLVWA</sequence>
<accession>X1MMC3</accession>
<organism evidence="1">
    <name type="scientific">marine sediment metagenome</name>
    <dbReference type="NCBI Taxonomy" id="412755"/>
    <lineage>
        <taxon>unclassified sequences</taxon>
        <taxon>metagenomes</taxon>
        <taxon>ecological metagenomes</taxon>
    </lineage>
</organism>
<evidence type="ECO:0000313" key="1">
    <source>
        <dbReference type="EMBL" id="GAI15850.1"/>
    </source>
</evidence>
<protein>
    <submittedName>
        <fullName evidence="1">Uncharacterized protein</fullName>
    </submittedName>
</protein>
<dbReference type="EMBL" id="BARV01010753">
    <property type="protein sequence ID" value="GAI15850.1"/>
    <property type="molecule type" value="Genomic_DNA"/>
</dbReference>